<evidence type="ECO:0000313" key="2">
    <source>
        <dbReference type="Proteomes" id="UP000621454"/>
    </source>
</evidence>
<evidence type="ECO:0000313" key="1">
    <source>
        <dbReference type="EMBL" id="GGB33265.1"/>
    </source>
</evidence>
<proteinExistence type="predicted"/>
<gene>
    <name evidence="1" type="ORF">GCM10011489_21780</name>
</gene>
<reference evidence="1" key="1">
    <citation type="journal article" date="2014" name="Int. J. Syst. Evol. Microbiol.">
        <title>Complete genome sequence of Corynebacterium casei LMG S-19264T (=DSM 44701T), isolated from a smear-ripened cheese.</title>
        <authorList>
            <consortium name="US DOE Joint Genome Institute (JGI-PGF)"/>
            <person name="Walter F."/>
            <person name="Albersmeier A."/>
            <person name="Kalinowski J."/>
            <person name="Ruckert C."/>
        </authorList>
    </citation>
    <scope>NUCLEOTIDE SEQUENCE</scope>
    <source>
        <strain evidence="1">CGMCC 1.12827</strain>
    </source>
</reference>
<dbReference type="EMBL" id="BMGC01000013">
    <property type="protein sequence ID" value="GGB33265.1"/>
    <property type="molecule type" value="Genomic_DNA"/>
</dbReference>
<protein>
    <submittedName>
        <fullName evidence="1">Uncharacterized protein</fullName>
    </submittedName>
</protein>
<dbReference type="Proteomes" id="UP000621454">
    <property type="component" value="Unassembled WGS sequence"/>
</dbReference>
<dbReference type="AlphaFoldDB" id="A0A916T681"/>
<organism evidence="1 2">
    <name type="scientific">Gordonia jinhuaensis</name>
    <dbReference type="NCBI Taxonomy" id="1517702"/>
    <lineage>
        <taxon>Bacteria</taxon>
        <taxon>Bacillati</taxon>
        <taxon>Actinomycetota</taxon>
        <taxon>Actinomycetes</taxon>
        <taxon>Mycobacteriales</taxon>
        <taxon>Gordoniaceae</taxon>
        <taxon>Gordonia</taxon>
    </lineage>
</organism>
<accession>A0A916T681</accession>
<reference evidence="1" key="2">
    <citation type="submission" date="2020-09" db="EMBL/GenBank/DDBJ databases">
        <authorList>
            <person name="Sun Q."/>
            <person name="Zhou Y."/>
        </authorList>
    </citation>
    <scope>NUCLEOTIDE SEQUENCE</scope>
    <source>
        <strain evidence="1">CGMCC 1.12827</strain>
    </source>
</reference>
<name>A0A916T681_9ACTN</name>
<sequence length="65" mass="7150">MTEPNAADRRAPKRARVQVADLTLIVRPNGRPDKIAAFTDSEADEANDYAARMGAHVERLATDDK</sequence>
<keyword evidence="2" id="KW-1185">Reference proteome</keyword>
<dbReference type="RefSeq" id="WP_188586611.1">
    <property type="nucleotide sequence ID" value="NZ_BMGC01000013.1"/>
</dbReference>
<comment type="caution">
    <text evidence="1">The sequence shown here is derived from an EMBL/GenBank/DDBJ whole genome shotgun (WGS) entry which is preliminary data.</text>
</comment>